<evidence type="ECO:0000313" key="2">
    <source>
        <dbReference type="Proteomes" id="UP000078540"/>
    </source>
</evidence>
<dbReference type="Proteomes" id="UP000078540">
    <property type="component" value="Unassembled WGS sequence"/>
</dbReference>
<protein>
    <submittedName>
        <fullName evidence="1">Uncharacterized protein</fullName>
    </submittedName>
</protein>
<dbReference type="AlphaFoldDB" id="A0A195B368"/>
<gene>
    <name evidence="1" type="ORF">ALC53_10492</name>
</gene>
<sequence length="126" mass="14603">MRPNRQQQFNCGELSTQILSIHTECLSFYTDGSKNPESVVGAGVFSPEMNVLDAVQDTGKAHRNYIFYFCCTPNIKQIYYEAISKGERLSCSKRYHTTSRRIWFHEVSFSRKAIVLMNRLRSNHQS</sequence>
<organism evidence="1 2">
    <name type="scientific">Atta colombica</name>
    <dbReference type="NCBI Taxonomy" id="520822"/>
    <lineage>
        <taxon>Eukaryota</taxon>
        <taxon>Metazoa</taxon>
        <taxon>Ecdysozoa</taxon>
        <taxon>Arthropoda</taxon>
        <taxon>Hexapoda</taxon>
        <taxon>Insecta</taxon>
        <taxon>Pterygota</taxon>
        <taxon>Neoptera</taxon>
        <taxon>Endopterygota</taxon>
        <taxon>Hymenoptera</taxon>
        <taxon>Apocrita</taxon>
        <taxon>Aculeata</taxon>
        <taxon>Formicoidea</taxon>
        <taxon>Formicidae</taxon>
        <taxon>Myrmicinae</taxon>
        <taxon>Atta</taxon>
    </lineage>
</organism>
<proteinExistence type="predicted"/>
<accession>A0A195B368</accession>
<name>A0A195B368_9HYME</name>
<keyword evidence="2" id="KW-1185">Reference proteome</keyword>
<evidence type="ECO:0000313" key="1">
    <source>
        <dbReference type="EMBL" id="KYM78938.1"/>
    </source>
</evidence>
<reference evidence="1 2" key="1">
    <citation type="submission" date="2015-09" db="EMBL/GenBank/DDBJ databases">
        <title>Atta colombica WGS genome.</title>
        <authorList>
            <person name="Nygaard S."/>
            <person name="Hu H."/>
            <person name="Boomsma J."/>
            <person name="Zhang G."/>
        </authorList>
    </citation>
    <scope>NUCLEOTIDE SEQUENCE [LARGE SCALE GENOMIC DNA]</scope>
    <source>
        <strain evidence="1">Treedump-2</strain>
        <tissue evidence="1">Whole body</tissue>
    </source>
</reference>
<dbReference type="EMBL" id="KQ976625">
    <property type="protein sequence ID" value="KYM78938.1"/>
    <property type="molecule type" value="Genomic_DNA"/>
</dbReference>